<dbReference type="Ensembl" id="ENSMALT00000018832.1">
    <property type="protein sequence ID" value="ENSMALP00000018476.1"/>
    <property type="gene ID" value="ENSMALG00000012882.1"/>
</dbReference>
<keyword evidence="2" id="KW-1185">Reference proteome</keyword>
<organism evidence="1 2">
    <name type="scientific">Monopterus albus</name>
    <name type="common">Swamp eel</name>
    <dbReference type="NCBI Taxonomy" id="43700"/>
    <lineage>
        <taxon>Eukaryota</taxon>
        <taxon>Metazoa</taxon>
        <taxon>Chordata</taxon>
        <taxon>Craniata</taxon>
        <taxon>Vertebrata</taxon>
        <taxon>Euteleostomi</taxon>
        <taxon>Actinopterygii</taxon>
        <taxon>Neopterygii</taxon>
        <taxon>Teleostei</taxon>
        <taxon>Neoteleostei</taxon>
        <taxon>Acanthomorphata</taxon>
        <taxon>Anabantaria</taxon>
        <taxon>Synbranchiformes</taxon>
        <taxon>Synbranchidae</taxon>
        <taxon>Monopterus</taxon>
    </lineage>
</organism>
<protein>
    <recommendedName>
        <fullName evidence="3">Type 2 DNA topoisomerase 6 subunit B-like</fullName>
    </recommendedName>
</protein>
<name>A0A3Q3QRK1_MONAL</name>
<dbReference type="InterPro" id="IPR028040">
    <property type="entry name" value="TopoVIB-like"/>
</dbReference>
<dbReference type="PANTHER" id="PTHR14652:SF2">
    <property type="entry name" value="TYPE 2 DNA TOPOISOMERASE 6 SUBUNIT B-LIKE"/>
    <property type="match status" value="1"/>
</dbReference>
<dbReference type="PANTHER" id="PTHR14652">
    <property type="entry name" value="TYPE 2 DNA TOPOISOMERASE 6 SUBUNIT B-LIKE"/>
    <property type="match status" value="1"/>
</dbReference>
<proteinExistence type="predicted"/>
<evidence type="ECO:0008006" key="3">
    <source>
        <dbReference type="Google" id="ProtNLM"/>
    </source>
</evidence>
<evidence type="ECO:0000313" key="2">
    <source>
        <dbReference type="Proteomes" id="UP000261600"/>
    </source>
</evidence>
<dbReference type="Proteomes" id="UP000261600">
    <property type="component" value="Unplaced"/>
</dbReference>
<sequence>MCKYTKMFRELRQVLRAVMLSRKRRQRYGLKTVGGLLVFLWTETGTSFKSLSCTVAAAGPWCTEIKKKALQAVLTDLKESLFLCPGPCPEPDPEELCAFTDLYGSLKLLVSFQMIDARGFSPELLAHLESFLHTFSLANAGIKTHLKFKFNQQTLQQEFRVKIKSKVAKVDQPSVILDVTCKTQPPECVKKGCWCQGGHPVRGDRLPLSIPAQVMDQGLYGELSVQPVTLLSPCVLQYPNLETQLTHIQLLVYSPSNVPVTGPSTFFQIIPAHLDCEELGCHGLHCSSFKDLVYSGGTVYTVEQENWEDPEQESRLPSIQQSVRLFLFLQHSDPFTSQLSDDMATEALIEHHLEDILSNNRQAVTAALHTEIKNVLKAQNRRKKDQEKLHSAVKVILSSSVSIVSCSSNLDFRNACLNSMKVCDTHELSASLCESLKRVTSWKFIPKGKCYSAQMKEYPESNEPTRSEI</sequence>
<accession>A0A3Q3QRK1</accession>
<evidence type="ECO:0000313" key="1">
    <source>
        <dbReference type="Ensembl" id="ENSMALP00000018476.1"/>
    </source>
</evidence>
<dbReference type="GeneID" id="109954582"/>
<dbReference type="RefSeq" id="XP_020445685.1">
    <property type="nucleotide sequence ID" value="XM_020590029.1"/>
</dbReference>
<dbReference type="AlphaFoldDB" id="A0A3Q3QRK1"/>
<reference evidence="1" key="2">
    <citation type="submission" date="2025-09" db="UniProtKB">
        <authorList>
            <consortium name="Ensembl"/>
        </authorList>
    </citation>
    <scope>IDENTIFICATION</scope>
</reference>
<dbReference type="Pfam" id="PF15091">
    <property type="entry name" value="DUF4554"/>
    <property type="match status" value="1"/>
</dbReference>
<reference evidence="1" key="1">
    <citation type="submission" date="2025-08" db="UniProtKB">
        <authorList>
            <consortium name="Ensembl"/>
        </authorList>
    </citation>
    <scope>IDENTIFICATION</scope>
</reference>
<dbReference type="GO" id="GO:0042138">
    <property type="term" value="P:meiotic DNA double-strand break formation"/>
    <property type="evidence" value="ECO:0007669"/>
    <property type="project" value="InterPro"/>
</dbReference>
<dbReference type="STRING" id="43700.ENSMALP00000018476"/>
<dbReference type="CTD" id="79703"/>